<proteinExistence type="predicted"/>
<dbReference type="OrthoDB" id="7293148at2"/>
<dbReference type="Proteomes" id="UP000234752">
    <property type="component" value="Chromosome eg_1"/>
</dbReference>
<evidence type="ECO:0000313" key="1">
    <source>
        <dbReference type="EMBL" id="AUN31514.1"/>
    </source>
</evidence>
<name>A0A2K9NEI7_9PROT</name>
<keyword evidence="2" id="KW-1185">Reference proteome</keyword>
<dbReference type="KEGG" id="ncb:C0V82_15655"/>
<reference evidence="1 2" key="1">
    <citation type="submission" date="2017-12" db="EMBL/GenBank/DDBJ databases">
        <title>Genomes of bacteria within cyanobacterial aggregates.</title>
        <authorList>
            <person name="Cai H."/>
        </authorList>
    </citation>
    <scope>NUCLEOTIDE SEQUENCE [LARGE SCALE GENOMIC DNA]</scope>
    <source>
        <strain evidence="1 2">TH16</strain>
    </source>
</reference>
<dbReference type="RefSeq" id="WP_102113091.1">
    <property type="nucleotide sequence ID" value="NZ_BMGN01000005.1"/>
</dbReference>
<gene>
    <name evidence="1" type="ORF">C0V82_15655</name>
</gene>
<dbReference type="AlphaFoldDB" id="A0A2K9NEI7"/>
<evidence type="ECO:0000313" key="2">
    <source>
        <dbReference type="Proteomes" id="UP000234752"/>
    </source>
</evidence>
<accession>A0A2K9NEI7</accession>
<organism evidence="1 2">
    <name type="scientific">Niveispirillum cyanobacteriorum</name>
    <dbReference type="NCBI Taxonomy" id="1612173"/>
    <lineage>
        <taxon>Bacteria</taxon>
        <taxon>Pseudomonadati</taxon>
        <taxon>Pseudomonadota</taxon>
        <taxon>Alphaproteobacteria</taxon>
        <taxon>Rhodospirillales</taxon>
        <taxon>Azospirillaceae</taxon>
        <taxon>Niveispirillum</taxon>
    </lineage>
</organism>
<sequence length="524" mass="57110">MSPDDIGKTVAALVSRLPTGAARLLYGELAGAGEANAKIAVVRRALVERINASRQQHGRRLFTQLFEPFITADMEMLRPGHSGIGVLHTVDIGAVWTQAAAGPLVKLAAEIEAKLPSLVAERPLDLVLSLPEIQGLQEQARRGVLEWLTGDAARLHKVLIALNNWRTAELRRMGADFTPRSLTTEDLITIRGALIHGASLRPIAQAVLADSGSAETMVELAGSFALHPIQSLTTPEARMAAYLVPLSLLHRRRAYRSVVPFLLDGSPTVQARILEAMDSHFARICARIGKEAGMLAGAGQPIKGPLAATTLRRLVLGEELGHLDAILSIYEEFEILDDPRLGAQARDYMDQMVKAVERTLYPALIDRCIAAGRAVERALPDQDALEWALGLCVRWRTVIGRVMHWGTGHSNFKEQVLELAKAGFQSALSDPRALSPSDRLGQAVRMLQISKPLGGGAEGWITLLDKGLVRTVSDRLRHEDPLRDGERDLAAALMVLVRDELRRTRHWRDTGLVALDELALAAGL</sequence>
<protein>
    <submittedName>
        <fullName evidence="1">Uncharacterized protein</fullName>
    </submittedName>
</protein>
<dbReference type="EMBL" id="CP025611">
    <property type="protein sequence ID" value="AUN31514.1"/>
    <property type="molecule type" value="Genomic_DNA"/>
</dbReference>